<name>A0A0E9WFN1_ANGAN</name>
<protein>
    <submittedName>
        <fullName evidence="2">Uncharacterized protein</fullName>
    </submittedName>
</protein>
<sequence>MLLLNHAIHGYLWGLTGSAPFTSFFFQSGKKTNKKTHFEQNKHTIPMHRPPNQRA</sequence>
<proteinExistence type="predicted"/>
<dbReference type="EMBL" id="GBXM01020309">
    <property type="protein sequence ID" value="JAH88268.1"/>
    <property type="molecule type" value="Transcribed_RNA"/>
</dbReference>
<dbReference type="AlphaFoldDB" id="A0A0E9WFN1"/>
<keyword evidence="1" id="KW-1133">Transmembrane helix</keyword>
<accession>A0A0E9WFN1</accession>
<evidence type="ECO:0000256" key="1">
    <source>
        <dbReference type="SAM" id="Phobius"/>
    </source>
</evidence>
<keyword evidence="1" id="KW-0472">Membrane</keyword>
<reference evidence="2" key="1">
    <citation type="submission" date="2014-11" db="EMBL/GenBank/DDBJ databases">
        <authorList>
            <person name="Amaro Gonzalez C."/>
        </authorList>
    </citation>
    <scope>NUCLEOTIDE SEQUENCE</scope>
</reference>
<organism evidence="2">
    <name type="scientific">Anguilla anguilla</name>
    <name type="common">European freshwater eel</name>
    <name type="synonym">Muraena anguilla</name>
    <dbReference type="NCBI Taxonomy" id="7936"/>
    <lineage>
        <taxon>Eukaryota</taxon>
        <taxon>Metazoa</taxon>
        <taxon>Chordata</taxon>
        <taxon>Craniata</taxon>
        <taxon>Vertebrata</taxon>
        <taxon>Euteleostomi</taxon>
        <taxon>Actinopterygii</taxon>
        <taxon>Neopterygii</taxon>
        <taxon>Teleostei</taxon>
        <taxon>Anguilliformes</taxon>
        <taxon>Anguillidae</taxon>
        <taxon>Anguilla</taxon>
    </lineage>
</organism>
<keyword evidence="1" id="KW-0812">Transmembrane</keyword>
<reference evidence="2" key="2">
    <citation type="journal article" date="2015" name="Fish Shellfish Immunol.">
        <title>Early steps in the European eel (Anguilla anguilla)-Vibrio vulnificus interaction in the gills: Role of the RtxA13 toxin.</title>
        <authorList>
            <person name="Callol A."/>
            <person name="Pajuelo D."/>
            <person name="Ebbesson L."/>
            <person name="Teles M."/>
            <person name="MacKenzie S."/>
            <person name="Amaro C."/>
        </authorList>
    </citation>
    <scope>NUCLEOTIDE SEQUENCE</scope>
</reference>
<evidence type="ECO:0000313" key="2">
    <source>
        <dbReference type="EMBL" id="JAH88268.1"/>
    </source>
</evidence>
<feature type="transmembrane region" description="Helical" evidence="1">
    <location>
        <begin position="6"/>
        <end position="26"/>
    </location>
</feature>